<accession>A0A9P6NRT9</accession>
<proteinExistence type="predicted"/>
<organism evidence="1 2">
    <name type="scientific">Cronartium quercuum f. sp. fusiforme G11</name>
    <dbReference type="NCBI Taxonomy" id="708437"/>
    <lineage>
        <taxon>Eukaryota</taxon>
        <taxon>Fungi</taxon>
        <taxon>Dikarya</taxon>
        <taxon>Basidiomycota</taxon>
        <taxon>Pucciniomycotina</taxon>
        <taxon>Pucciniomycetes</taxon>
        <taxon>Pucciniales</taxon>
        <taxon>Coleosporiaceae</taxon>
        <taxon>Cronartium</taxon>
    </lineage>
</organism>
<dbReference type="Proteomes" id="UP000886653">
    <property type="component" value="Unassembled WGS sequence"/>
</dbReference>
<sequence length="68" mass="7699">ISNINLRVDLPLVHSVFHARKFPVHNRSHTLSRGSISISSFFSIIRISPSISIVLSSDISLYWPQKPE</sequence>
<dbReference type="EMBL" id="MU167230">
    <property type="protein sequence ID" value="KAG0149147.1"/>
    <property type="molecule type" value="Genomic_DNA"/>
</dbReference>
<evidence type="ECO:0000313" key="1">
    <source>
        <dbReference type="EMBL" id="KAG0149147.1"/>
    </source>
</evidence>
<dbReference type="AlphaFoldDB" id="A0A9P6NRT9"/>
<comment type="caution">
    <text evidence="1">The sequence shown here is derived from an EMBL/GenBank/DDBJ whole genome shotgun (WGS) entry which is preliminary data.</text>
</comment>
<keyword evidence="2" id="KW-1185">Reference proteome</keyword>
<name>A0A9P6NRT9_9BASI</name>
<protein>
    <submittedName>
        <fullName evidence="1">Uncharacterized protein</fullName>
    </submittedName>
</protein>
<feature type="non-terminal residue" evidence="1">
    <location>
        <position position="1"/>
    </location>
</feature>
<gene>
    <name evidence="1" type="ORF">CROQUDRAFT_653964</name>
</gene>
<evidence type="ECO:0000313" key="2">
    <source>
        <dbReference type="Proteomes" id="UP000886653"/>
    </source>
</evidence>
<reference evidence="1" key="1">
    <citation type="submission" date="2013-11" db="EMBL/GenBank/DDBJ databases">
        <title>Genome sequence of the fusiform rust pathogen reveals effectors for host alternation and coevolution with pine.</title>
        <authorList>
            <consortium name="DOE Joint Genome Institute"/>
            <person name="Smith K."/>
            <person name="Pendleton A."/>
            <person name="Kubisiak T."/>
            <person name="Anderson C."/>
            <person name="Salamov A."/>
            <person name="Aerts A."/>
            <person name="Riley R."/>
            <person name="Clum A."/>
            <person name="Lindquist E."/>
            <person name="Ence D."/>
            <person name="Campbell M."/>
            <person name="Kronenberg Z."/>
            <person name="Feau N."/>
            <person name="Dhillon B."/>
            <person name="Hamelin R."/>
            <person name="Burleigh J."/>
            <person name="Smith J."/>
            <person name="Yandell M."/>
            <person name="Nelson C."/>
            <person name="Grigoriev I."/>
            <person name="Davis J."/>
        </authorList>
    </citation>
    <scope>NUCLEOTIDE SEQUENCE</scope>
    <source>
        <strain evidence="1">G11</strain>
    </source>
</reference>